<dbReference type="Proteomes" id="UP000199595">
    <property type="component" value="Unassembled WGS sequence"/>
</dbReference>
<feature type="transmembrane region" description="Helical" evidence="1">
    <location>
        <begin position="42"/>
        <end position="60"/>
    </location>
</feature>
<keyword evidence="1" id="KW-0472">Membrane</keyword>
<reference evidence="2 3" key="1">
    <citation type="submission" date="2016-10" db="EMBL/GenBank/DDBJ databases">
        <authorList>
            <person name="de Groot N.N."/>
        </authorList>
    </citation>
    <scope>NUCLEOTIDE SEQUENCE [LARGE SCALE GENOMIC DNA]</scope>
    <source>
        <strain evidence="2 3">DSM 24956</strain>
    </source>
</reference>
<dbReference type="PIRSF" id="PIRSF020606">
    <property type="entry name" value="UCP020606"/>
    <property type="match status" value="1"/>
</dbReference>
<dbReference type="RefSeq" id="WP_090125200.1">
    <property type="nucleotide sequence ID" value="NZ_FNNJ01000010.1"/>
</dbReference>
<sequence>MTFSIATSKHRIPLLKNYLLLFCLSSFVIFWLSTLLGTTDLANWFLENTLVIIFLAVLISTYKKLQFSDLSYLLMFIYLIMHVYGSKYTYAENPLGFWLQDFFDASRNHYDRIVHFSFGFLLAYPMRELFLIGFKFKKWVSWLLPIEITLSVSAFYELIEWAVADIFFKEQGAAYLGTQGDIWDAQKDIFLAFTGAIIATTLVSIIKKIAKK</sequence>
<feature type="transmembrane region" description="Helical" evidence="1">
    <location>
        <begin position="139"/>
        <end position="159"/>
    </location>
</feature>
<keyword evidence="1" id="KW-1133">Transmembrane helix</keyword>
<accession>A0A1H3EXC9</accession>
<organism evidence="2 3">
    <name type="scientific">Lutibacter oricola</name>
    <dbReference type="NCBI Taxonomy" id="762486"/>
    <lineage>
        <taxon>Bacteria</taxon>
        <taxon>Pseudomonadati</taxon>
        <taxon>Bacteroidota</taxon>
        <taxon>Flavobacteriia</taxon>
        <taxon>Flavobacteriales</taxon>
        <taxon>Flavobacteriaceae</taxon>
        <taxon>Lutibacter</taxon>
    </lineage>
</organism>
<name>A0A1H3EXC9_9FLAO</name>
<feature type="transmembrane region" description="Helical" evidence="1">
    <location>
        <begin position="18"/>
        <end position="36"/>
    </location>
</feature>
<proteinExistence type="predicted"/>
<evidence type="ECO:0000256" key="1">
    <source>
        <dbReference type="SAM" id="Phobius"/>
    </source>
</evidence>
<dbReference type="Pfam" id="PF09997">
    <property type="entry name" value="DUF2238"/>
    <property type="match status" value="1"/>
</dbReference>
<protein>
    <submittedName>
        <fullName evidence="2">Putative membrane protein</fullName>
    </submittedName>
</protein>
<dbReference type="InterPro" id="IPR058534">
    <property type="entry name" value="YjdF"/>
</dbReference>
<dbReference type="OrthoDB" id="9786473at2"/>
<dbReference type="InterPro" id="IPR014509">
    <property type="entry name" value="YjdF-like"/>
</dbReference>
<dbReference type="AlphaFoldDB" id="A0A1H3EXC9"/>
<evidence type="ECO:0000313" key="3">
    <source>
        <dbReference type="Proteomes" id="UP000199595"/>
    </source>
</evidence>
<dbReference type="STRING" id="762486.SAMN05444411_11052"/>
<gene>
    <name evidence="2" type="ORF">SAMN05444411_11052</name>
</gene>
<keyword evidence="3" id="KW-1185">Reference proteome</keyword>
<feature type="transmembrane region" description="Helical" evidence="1">
    <location>
        <begin position="189"/>
        <end position="206"/>
    </location>
</feature>
<feature type="transmembrane region" description="Helical" evidence="1">
    <location>
        <begin position="110"/>
        <end position="127"/>
    </location>
</feature>
<evidence type="ECO:0000313" key="2">
    <source>
        <dbReference type="EMBL" id="SDX83391.1"/>
    </source>
</evidence>
<keyword evidence="1" id="KW-0812">Transmembrane</keyword>
<feature type="transmembrane region" description="Helical" evidence="1">
    <location>
        <begin position="72"/>
        <end position="90"/>
    </location>
</feature>
<dbReference type="EMBL" id="FNNJ01000010">
    <property type="protein sequence ID" value="SDX83391.1"/>
    <property type="molecule type" value="Genomic_DNA"/>
</dbReference>